<protein>
    <submittedName>
        <fullName evidence="1">Uncharacterized protein</fullName>
    </submittedName>
</protein>
<keyword evidence="2" id="KW-1185">Reference proteome</keyword>
<dbReference type="Proteomes" id="UP001054252">
    <property type="component" value="Unassembled WGS sequence"/>
</dbReference>
<comment type="caution">
    <text evidence="1">The sequence shown here is derived from an EMBL/GenBank/DDBJ whole genome shotgun (WGS) entry which is preliminary data.</text>
</comment>
<proteinExistence type="predicted"/>
<gene>
    <name evidence="1" type="ORF">SLEP1_g49615</name>
</gene>
<dbReference type="AlphaFoldDB" id="A0AAV5LYB5"/>
<name>A0AAV5LYB5_9ROSI</name>
<sequence>MEVQRAGSESCSWLYRQKFEDRCLARAEKRRKAGSNFIAGCKAGSREKQDVQESCKTGSGSLSRLYRAGSTEPALQSRLYRAGSRKLSRLF</sequence>
<reference evidence="1 2" key="1">
    <citation type="journal article" date="2021" name="Commun. Biol.">
        <title>The genome of Shorea leprosula (Dipterocarpaceae) highlights the ecological relevance of drought in aseasonal tropical rainforests.</title>
        <authorList>
            <person name="Ng K.K.S."/>
            <person name="Kobayashi M.J."/>
            <person name="Fawcett J.A."/>
            <person name="Hatakeyama M."/>
            <person name="Paape T."/>
            <person name="Ng C.H."/>
            <person name="Ang C.C."/>
            <person name="Tnah L.H."/>
            <person name="Lee C.T."/>
            <person name="Nishiyama T."/>
            <person name="Sese J."/>
            <person name="O'Brien M.J."/>
            <person name="Copetti D."/>
            <person name="Mohd Noor M.I."/>
            <person name="Ong R.C."/>
            <person name="Putra M."/>
            <person name="Sireger I.Z."/>
            <person name="Indrioko S."/>
            <person name="Kosugi Y."/>
            <person name="Izuno A."/>
            <person name="Isagi Y."/>
            <person name="Lee S.L."/>
            <person name="Shimizu K.K."/>
        </authorList>
    </citation>
    <scope>NUCLEOTIDE SEQUENCE [LARGE SCALE GENOMIC DNA]</scope>
    <source>
        <strain evidence="1">214</strain>
    </source>
</reference>
<evidence type="ECO:0000313" key="2">
    <source>
        <dbReference type="Proteomes" id="UP001054252"/>
    </source>
</evidence>
<dbReference type="EMBL" id="BPVZ01000156">
    <property type="protein sequence ID" value="GKV42178.1"/>
    <property type="molecule type" value="Genomic_DNA"/>
</dbReference>
<accession>A0AAV5LYB5</accession>
<organism evidence="1 2">
    <name type="scientific">Rubroshorea leprosula</name>
    <dbReference type="NCBI Taxonomy" id="152421"/>
    <lineage>
        <taxon>Eukaryota</taxon>
        <taxon>Viridiplantae</taxon>
        <taxon>Streptophyta</taxon>
        <taxon>Embryophyta</taxon>
        <taxon>Tracheophyta</taxon>
        <taxon>Spermatophyta</taxon>
        <taxon>Magnoliopsida</taxon>
        <taxon>eudicotyledons</taxon>
        <taxon>Gunneridae</taxon>
        <taxon>Pentapetalae</taxon>
        <taxon>rosids</taxon>
        <taxon>malvids</taxon>
        <taxon>Malvales</taxon>
        <taxon>Dipterocarpaceae</taxon>
        <taxon>Rubroshorea</taxon>
    </lineage>
</organism>
<evidence type="ECO:0000313" key="1">
    <source>
        <dbReference type="EMBL" id="GKV42178.1"/>
    </source>
</evidence>